<proteinExistence type="predicted"/>
<accession>A0A7J6LIQ0</accession>
<organism evidence="2 3">
    <name type="scientific">Perkinsus chesapeaki</name>
    <name type="common">Clam parasite</name>
    <name type="synonym">Perkinsus andrewsi</name>
    <dbReference type="NCBI Taxonomy" id="330153"/>
    <lineage>
        <taxon>Eukaryota</taxon>
        <taxon>Sar</taxon>
        <taxon>Alveolata</taxon>
        <taxon>Perkinsozoa</taxon>
        <taxon>Perkinsea</taxon>
        <taxon>Perkinsida</taxon>
        <taxon>Perkinsidae</taxon>
        <taxon>Perkinsus</taxon>
    </lineage>
</organism>
<keyword evidence="1" id="KW-0175">Coiled coil</keyword>
<evidence type="ECO:0000313" key="2">
    <source>
        <dbReference type="EMBL" id="KAF4659033.1"/>
    </source>
</evidence>
<dbReference type="EMBL" id="JAAPAO010000469">
    <property type="protein sequence ID" value="KAF4659033.1"/>
    <property type="molecule type" value="Genomic_DNA"/>
</dbReference>
<evidence type="ECO:0000256" key="1">
    <source>
        <dbReference type="SAM" id="Coils"/>
    </source>
</evidence>
<dbReference type="AlphaFoldDB" id="A0A7J6LIQ0"/>
<comment type="caution">
    <text evidence="2">The sequence shown here is derived from an EMBL/GenBank/DDBJ whole genome shotgun (WGS) entry which is preliminary data.</text>
</comment>
<name>A0A7J6LIQ0_PERCH</name>
<keyword evidence="3" id="KW-1185">Reference proteome</keyword>
<feature type="coiled-coil region" evidence="1">
    <location>
        <begin position="121"/>
        <end position="214"/>
    </location>
</feature>
<dbReference type="Proteomes" id="UP000591131">
    <property type="component" value="Unassembled WGS sequence"/>
</dbReference>
<reference evidence="2 3" key="1">
    <citation type="submission" date="2020-04" db="EMBL/GenBank/DDBJ databases">
        <title>Perkinsus chesapeaki whole genome sequence.</title>
        <authorList>
            <person name="Bogema D.R."/>
        </authorList>
    </citation>
    <scope>NUCLEOTIDE SEQUENCE [LARGE SCALE GENOMIC DNA]</scope>
    <source>
        <strain evidence="2">ATCC PRA-425</strain>
    </source>
</reference>
<gene>
    <name evidence="2" type="ORF">FOL47_007740</name>
</gene>
<sequence length="219" mass="24512">MSIVRLPAINFGNNGPCTVGFSALGETFVVEDKKIPILQQPIKDVVAAATGDMSEDKKRAWIAENAAGTDQSAMYSAILYAHKNNKGPNTVGGKHLVMGCFHTVRCKLYAYKGKTETSFKLVSLQERLRQIKEAEIEMKRATEELKQVDVEMEELRAKLAASNDALEAAKRKRSEVRNCARQEVEEKERSVRQIRQQLDACKHLMESIKSLKEKSDVSV</sequence>
<protein>
    <submittedName>
        <fullName evidence="2">Uncharacterized protein</fullName>
    </submittedName>
</protein>
<evidence type="ECO:0000313" key="3">
    <source>
        <dbReference type="Proteomes" id="UP000591131"/>
    </source>
</evidence>